<comment type="caution">
    <text evidence="1">The sequence shown here is derived from an EMBL/GenBank/DDBJ whole genome shotgun (WGS) entry which is preliminary data.</text>
</comment>
<dbReference type="AlphaFoldDB" id="V7IM64"/>
<gene>
    <name evidence="1" type="ORF">A628_02599</name>
</gene>
<dbReference type="EMBL" id="AZGR01000055">
    <property type="protein sequence ID" value="ETA87300.1"/>
    <property type="molecule type" value="Genomic_DNA"/>
</dbReference>
<accession>V7IM64</accession>
<proteinExistence type="predicted"/>
<reference evidence="1 2" key="1">
    <citation type="journal article" date="2014" name="Genome Announc.">
        <title>Whole-Genome Sequencing of Salmonella enterica subsp. enterica Serovar Cubana Strains Isolated from Agricultural Sources.</title>
        <authorList>
            <person name="Benahmed F.H."/>
            <person name="Gopinath G.R."/>
            <person name="Wang H."/>
            <person name="Jean-Gilles Beaubrun J."/>
            <person name="Grim C."/>
            <person name="Cheng C.M."/>
            <person name="McClelland M."/>
            <person name="Ayers S."/>
            <person name="Abbott J."/>
            <person name="Desai P."/>
            <person name="Frye J.G."/>
            <person name="Weinstock G."/>
            <person name="Hammack T.S."/>
            <person name="Hanes D.E."/>
            <person name="Rasmussen M.A."/>
            <person name="Davidson M.K."/>
        </authorList>
    </citation>
    <scope>NUCLEOTIDE SEQUENCE [LARGE SCALE GENOMIC DNA]</scope>
    <source>
        <strain evidence="1">76814</strain>
    </source>
</reference>
<protein>
    <submittedName>
        <fullName evidence="1">Uncharacterized protein</fullName>
    </submittedName>
</protein>
<name>V7IM64_SALET</name>
<evidence type="ECO:0000313" key="1">
    <source>
        <dbReference type="EMBL" id="ETA87300.1"/>
    </source>
</evidence>
<dbReference type="PATRIC" id="fig|1192560.4.peg.2422"/>
<sequence length="43" mass="4921">MLMLLRFCPHSNTDCQLSCLQVSRFFKTYKVSTPNLSATVILI</sequence>
<evidence type="ECO:0000313" key="2">
    <source>
        <dbReference type="Proteomes" id="UP000018534"/>
    </source>
</evidence>
<dbReference type="Proteomes" id="UP000018534">
    <property type="component" value="Unassembled WGS sequence"/>
</dbReference>
<organism evidence="1 2">
    <name type="scientific">Salmonella enterica subsp. enterica serovar Cubana str. 76814</name>
    <dbReference type="NCBI Taxonomy" id="1192560"/>
    <lineage>
        <taxon>Bacteria</taxon>
        <taxon>Pseudomonadati</taxon>
        <taxon>Pseudomonadota</taxon>
        <taxon>Gammaproteobacteria</taxon>
        <taxon>Enterobacterales</taxon>
        <taxon>Enterobacteriaceae</taxon>
        <taxon>Salmonella</taxon>
    </lineage>
</organism>
<dbReference type="HOGENOM" id="CLU_3239340_0_0_6"/>